<dbReference type="EMBL" id="WINI01000001">
    <property type="protein sequence ID" value="MQQ99939.1"/>
    <property type="molecule type" value="Genomic_DNA"/>
</dbReference>
<feature type="chain" id="PRO_5032416388" evidence="2">
    <location>
        <begin position="26"/>
        <end position="160"/>
    </location>
</feature>
<dbReference type="RefSeq" id="WP_153233469.1">
    <property type="nucleotide sequence ID" value="NZ_WINI01000001.1"/>
</dbReference>
<organism evidence="3 4">
    <name type="scientific">Glaciimonas soli</name>
    <dbReference type="NCBI Taxonomy" id="2590999"/>
    <lineage>
        <taxon>Bacteria</taxon>
        <taxon>Pseudomonadati</taxon>
        <taxon>Pseudomonadota</taxon>
        <taxon>Betaproteobacteria</taxon>
        <taxon>Burkholderiales</taxon>
        <taxon>Oxalobacteraceae</taxon>
        <taxon>Glaciimonas</taxon>
    </lineage>
</organism>
<evidence type="ECO:0000313" key="4">
    <source>
        <dbReference type="Proteomes" id="UP000451565"/>
    </source>
</evidence>
<dbReference type="InterPro" id="IPR007332">
    <property type="entry name" value="DUF411"/>
</dbReference>
<proteinExistence type="predicted"/>
<sequence length="160" mass="17274">MKRRLLTAFAAILLLTSMMLQTAYAALPVVEVYKDPNCGCCTGWIKHLQDNGFTTNVHNVADTASYRKKFGIPATLGSCHTATVGGYAIEGHVPAADIKRLLKEHPTAIGLAVPGMPLGSPGMEAAKKMPYDVLLLKKSEQKTTSSQDVSQSVFHHYDAD</sequence>
<evidence type="ECO:0000256" key="1">
    <source>
        <dbReference type="SAM" id="MobiDB-lite"/>
    </source>
</evidence>
<evidence type="ECO:0000256" key="2">
    <source>
        <dbReference type="SAM" id="SignalP"/>
    </source>
</evidence>
<dbReference type="Pfam" id="PF04214">
    <property type="entry name" value="DUF411"/>
    <property type="match status" value="1"/>
</dbReference>
<name>A0A843YM07_9BURK</name>
<accession>A0A843YM07</accession>
<dbReference type="InterPro" id="IPR036249">
    <property type="entry name" value="Thioredoxin-like_sf"/>
</dbReference>
<dbReference type="OrthoDB" id="14727at2"/>
<feature type="region of interest" description="Disordered" evidence="1">
    <location>
        <begin position="140"/>
        <end position="160"/>
    </location>
</feature>
<feature type="compositionally biased region" description="Polar residues" evidence="1">
    <location>
        <begin position="142"/>
        <end position="153"/>
    </location>
</feature>
<keyword evidence="4" id="KW-1185">Reference proteome</keyword>
<dbReference type="AlphaFoldDB" id="A0A843YM07"/>
<dbReference type="SUPFAM" id="SSF52833">
    <property type="entry name" value="Thioredoxin-like"/>
    <property type="match status" value="1"/>
</dbReference>
<evidence type="ECO:0000313" key="3">
    <source>
        <dbReference type="EMBL" id="MQQ99939.1"/>
    </source>
</evidence>
<protein>
    <submittedName>
        <fullName evidence="3">DUF411 domain-containing protein</fullName>
    </submittedName>
</protein>
<reference evidence="3 4" key="1">
    <citation type="submission" date="2019-10" db="EMBL/GenBank/DDBJ databases">
        <title>Glaciimonas soli sp. nov., a psychrophilic bacterium isolated from the forest soil of a high elevation mountain in Taiwan.</title>
        <authorList>
            <person name="Wang L.-T."/>
            <person name="Shieh W.Y."/>
        </authorList>
    </citation>
    <scope>NUCLEOTIDE SEQUENCE [LARGE SCALE GENOMIC DNA]</scope>
    <source>
        <strain evidence="3 4">GS1</strain>
    </source>
</reference>
<feature type="signal peptide" evidence="2">
    <location>
        <begin position="1"/>
        <end position="25"/>
    </location>
</feature>
<gene>
    <name evidence="3" type="ORF">GEV47_04470</name>
</gene>
<dbReference type="Proteomes" id="UP000451565">
    <property type="component" value="Unassembled WGS sequence"/>
</dbReference>
<keyword evidence="2" id="KW-0732">Signal</keyword>
<comment type="caution">
    <text evidence="3">The sequence shown here is derived from an EMBL/GenBank/DDBJ whole genome shotgun (WGS) entry which is preliminary data.</text>
</comment>